<proteinExistence type="predicted"/>
<dbReference type="AlphaFoldDB" id="Q83GS5"/>
<dbReference type="EMBL" id="AE014184">
    <property type="protein sequence ID" value="AAO44268.1"/>
    <property type="molecule type" value="Genomic_DNA"/>
</dbReference>
<dbReference type="KEGG" id="twh:TWT_171"/>
<accession>Q83GS5</accession>
<organism evidence="2 3">
    <name type="scientific">Tropheryma whipplei (strain Twist)</name>
    <name type="common">Whipple's bacillus</name>
    <dbReference type="NCBI Taxonomy" id="203267"/>
    <lineage>
        <taxon>Bacteria</taxon>
        <taxon>Bacillati</taxon>
        <taxon>Actinomycetota</taxon>
        <taxon>Actinomycetes</taxon>
        <taxon>Micrococcales</taxon>
        <taxon>Tropherymataceae</taxon>
        <taxon>Tropheryma</taxon>
    </lineage>
</organism>
<keyword evidence="1" id="KW-0472">Membrane</keyword>
<evidence type="ECO:0000313" key="3">
    <source>
        <dbReference type="Proteomes" id="UP000002200"/>
    </source>
</evidence>
<reference evidence="2 3" key="1">
    <citation type="journal article" date="2003" name="Genome Res.">
        <title>Tropheryma whipplei twist: a human pathogenic Actinobacteria with a reduced genome.</title>
        <authorList>
            <person name="Raoult D."/>
            <person name="Ogata H."/>
            <person name="Audic S."/>
            <person name="Robert C."/>
            <person name="Suhre K."/>
            <person name="Drancourt M."/>
            <person name="Claverie J.-M."/>
        </authorList>
    </citation>
    <scope>NUCLEOTIDE SEQUENCE [LARGE SCALE GENOMIC DNA]</scope>
    <source>
        <strain evidence="2 3">Twist</strain>
    </source>
</reference>
<keyword evidence="1" id="KW-0812">Transmembrane</keyword>
<keyword evidence="3" id="KW-1185">Reference proteome</keyword>
<sequence length="75" mass="8453">MPILRMHWPVDACWPGIKLFWINWSLLVFSAILLWYAFSACRKVGRVVAYIGSIGGGALLSLRTLLAHPSYTPHL</sequence>
<gene>
    <name evidence="2" type="ordered locus">TWT_171</name>
</gene>
<keyword evidence="1" id="KW-1133">Transmembrane helix</keyword>
<feature type="transmembrane region" description="Helical" evidence="1">
    <location>
        <begin position="20"/>
        <end position="38"/>
    </location>
</feature>
<name>Q83GS5_TROWT</name>
<evidence type="ECO:0000313" key="2">
    <source>
        <dbReference type="EMBL" id="AAO44268.1"/>
    </source>
</evidence>
<dbReference type="Proteomes" id="UP000002200">
    <property type="component" value="Chromosome"/>
</dbReference>
<dbReference type="HOGENOM" id="CLU_2670043_0_0_11"/>
<protein>
    <submittedName>
        <fullName evidence="2">Uncharacterized protein</fullName>
    </submittedName>
</protein>
<feature type="transmembrane region" description="Helical" evidence="1">
    <location>
        <begin position="47"/>
        <end position="66"/>
    </location>
</feature>
<evidence type="ECO:0000256" key="1">
    <source>
        <dbReference type="SAM" id="Phobius"/>
    </source>
</evidence>